<protein>
    <submittedName>
        <fullName evidence="2">Uncharacterized protein</fullName>
    </submittedName>
</protein>
<evidence type="ECO:0000256" key="1">
    <source>
        <dbReference type="SAM" id="Phobius"/>
    </source>
</evidence>
<dbReference type="EMBL" id="GGEC01005074">
    <property type="protein sequence ID" value="MBW85557.1"/>
    <property type="molecule type" value="Transcribed_RNA"/>
</dbReference>
<keyword evidence="1" id="KW-0812">Transmembrane</keyword>
<organism evidence="2">
    <name type="scientific">Rhizophora mucronata</name>
    <name type="common">Asiatic mangrove</name>
    <dbReference type="NCBI Taxonomy" id="61149"/>
    <lineage>
        <taxon>Eukaryota</taxon>
        <taxon>Viridiplantae</taxon>
        <taxon>Streptophyta</taxon>
        <taxon>Embryophyta</taxon>
        <taxon>Tracheophyta</taxon>
        <taxon>Spermatophyta</taxon>
        <taxon>Magnoliopsida</taxon>
        <taxon>eudicotyledons</taxon>
        <taxon>Gunneridae</taxon>
        <taxon>Pentapetalae</taxon>
        <taxon>rosids</taxon>
        <taxon>fabids</taxon>
        <taxon>Malpighiales</taxon>
        <taxon>Rhizophoraceae</taxon>
        <taxon>Rhizophora</taxon>
    </lineage>
</organism>
<name>A0A2P2IWH5_RHIMU</name>
<dbReference type="AlphaFoldDB" id="A0A2P2IWH5"/>
<accession>A0A2P2IWH5</accession>
<sequence length="83" mass="9832">MRYLSCSSVQYHQIGSGVLRYSWDMRHGLRFSIFLIIFFRAGSLFFLLSFDVPVLAPYNMFTKPTKSVFYLYAMEEKVLVRPF</sequence>
<keyword evidence="1" id="KW-0472">Membrane</keyword>
<keyword evidence="1" id="KW-1133">Transmembrane helix</keyword>
<proteinExistence type="predicted"/>
<reference evidence="2" key="1">
    <citation type="submission" date="2018-02" db="EMBL/GenBank/DDBJ databases">
        <title>Rhizophora mucronata_Transcriptome.</title>
        <authorList>
            <person name="Meera S.P."/>
            <person name="Sreeshan A."/>
            <person name="Augustine A."/>
        </authorList>
    </citation>
    <scope>NUCLEOTIDE SEQUENCE</scope>
    <source>
        <tissue evidence="2">Leaf</tissue>
    </source>
</reference>
<evidence type="ECO:0000313" key="2">
    <source>
        <dbReference type="EMBL" id="MBW85557.1"/>
    </source>
</evidence>
<feature type="transmembrane region" description="Helical" evidence="1">
    <location>
        <begin position="29"/>
        <end position="50"/>
    </location>
</feature>